<dbReference type="Proteomes" id="UP001420932">
    <property type="component" value="Unassembled WGS sequence"/>
</dbReference>
<reference evidence="2 3" key="1">
    <citation type="submission" date="2024-01" db="EMBL/GenBank/DDBJ databases">
        <title>Genome assemblies of Stephania.</title>
        <authorList>
            <person name="Yang L."/>
        </authorList>
    </citation>
    <scope>NUCLEOTIDE SEQUENCE [LARGE SCALE GENOMIC DNA]</scope>
    <source>
        <strain evidence="2">YNDBR</strain>
        <tissue evidence="2">Leaf</tissue>
    </source>
</reference>
<gene>
    <name evidence="2" type="ORF">Syun_030238</name>
</gene>
<dbReference type="AlphaFoldDB" id="A0AAP0E752"/>
<keyword evidence="3" id="KW-1185">Reference proteome</keyword>
<evidence type="ECO:0000313" key="3">
    <source>
        <dbReference type="Proteomes" id="UP001420932"/>
    </source>
</evidence>
<dbReference type="EMBL" id="JBBNAF010000013">
    <property type="protein sequence ID" value="KAK9087844.1"/>
    <property type="molecule type" value="Genomic_DNA"/>
</dbReference>
<name>A0AAP0E752_9MAGN</name>
<evidence type="ECO:0000256" key="1">
    <source>
        <dbReference type="SAM" id="MobiDB-lite"/>
    </source>
</evidence>
<sequence>MALAGNKEDLEDKRKRCAAVSGIIADLLLARHAGRRLCTHHHKKDSGPSDSKAKDKRPSGHDTLHVGSKPLDYGVFTSPRTLKYIRTQEFKIND</sequence>
<proteinExistence type="predicted"/>
<protein>
    <submittedName>
        <fullName evidence="2">Uncharacterized protein</fullName>
    </submittedName>
</protein>
<accession>A0AAP0E752</accession>
<organism evidence="2 3">
    <name type="scientific">Stephania yunnanensis</name>
    <dbReference type="NCBI Taxonomy" id="152371"/>
    <lineage>
        <taxon>Eukaryota</taxon>
        <taxon>Viridiplantae</taxon>
        <taxon>Streptophyta</taxon>
        <taxon>Embryophyta</taxon>
        <taxon>Tracheophyta</taxon>
        <taxon>Spermatophyta</taxon>
        <taxon>Magnoliopsida</taxon>
        <taxon>Ranunculales</taxon>
        <taxon>Menispermaceae</taxon>
        <taxon>Menispermoideae</taxon>
        <taxon>Cissampelideae</taxon>
        <taxon>Stephania</taxon>
    </lineage>
</organism>
<feature type="compositionally biased region" description="Basic and acidic residues" evidence="1">
    <location>
        <begin position="45"/>
        <end position="64"/>
    </location>
</feature>
<comment type="caution">
    <text evidence="2">The sequence shown here is derived from an EMBL/GenBank/DDBJ whole genome shotgun (WGS) entry which is preliminary data.</text>
</comment>
<evidence type="ECO:0000313" key="2">
    <source>
        <dbReference type="EMBL" id="KAK9087844.1"/>
    </source>
</evidence>
<feature type="region of interest" description="Disordered" evidence="1">
    <location>
        <begin position="38"/>
        <end position="69"/>
    </location>
</feature>